<keyword evidence="4" id="KW-1185">Reference proteome</keyword>
<feature type="region of interest" description="Disordered" evidence="1">
    <location>
        <begin position="30"/>
        <end position="49"/>
    </location>
</feature>
<gene>
    <name evidence="3" type="ORF">V3328_21260</name>
</gene>
<sequence length="178" mass="18995">MKASSRFSHGYFAFVMAAAACALPATAGAQDASGNTGKSRPVPEASGHIGGSIERAKYSWADDTVTTSSTTYVNIPSMARTTKTKRKGPLIVIFCAEAHADEGEAVWVRVLLNGSDMLPDSSGQNVVFEGDNGFWYQSKCFTWAKKVPAGTHTIQARYLSANGGPVGLDQRSMTILQR</sequence>
<dbReference type="Proteomes" id="UP001378188">
    <property type="component" value="Unassembled WGS sequence"/>
</dbReference>
<evidence type="ECO:0000313" key="4">
    <source>
        <dbReference type="Proteomes" id="UP001378188"/>
    </source>
</evidence>
<dbReference type="AlphaFoldDB" id="A0AAW9RXC4"/>
<organism evidence="3 4">
    <name type="scientific">Microbaculum marinum</name>
    <dbReference type="NCBI Taxonomy" id="1764581"/>
    <lineage>
        <taxon>Bacteria</taxon>
        <taxon>Pseudomonadati</taxon>
        <taxon>Pseudomonadota</taxon>
        <taxon>Alphaproteobacteria</taxon>
        <taxon>Hyphomicrobiales</taxon>
        <taxon>Tepidamorphaceae</taxon>
        <taxon>Microbaculum</taxon>
    </lineage>
</organism>
<reference evidence="3 4" key="1">
    <citation type="submission" date="2024-02" db="EMBL/GenBank/DDBJ databases">
        <title>Genome analysis and characterization of Microbaculum marinisediminis sp. nov., isolated from marine sediment.</title>
        <authorList>
            <person name="Du Z.-J."/>
            <person name="Ye Y.-Q."/>
            <person name="Zhang Z.-R."/>
            <person name="Yuan S.-M."/>
            <person name="Zhang X.-Y."/>
        </authorList>
    </citation>
    <scope>NUCLEOTIDE SEQUENCE [LARGE SCALE GENOMIC DNA]</scope>
    <source>
        <strain evidence="3 4">SDUM1044001</strain>
    </source>
</reference>
<feature type="signal peptide" evidence="2">
    <location>
        <begin position="1"/>
        <end position="27"/>
    </location>
</feature>
<dbReference type="PROSITE" id="PS51257">
    <property type="entry name" value="PROKAR_LIPOPROTEIN"/>
    <property type="match status" value="1"/>
</dbReference>
<proteinExistence type="predicted"/>
<name>A0AAW9RXC4_9HYPH</name>
<comment type="caution">
    <text evidence="3">The sequence shown here is derived from an EMBL/GenBank/DDBJ whole genome shotgun (WGS) entry which is preliminary data.</text>
</comment>
<evidence type="ECO:0000313" key="3">
    <source>
        <dbReference type="EMBL" id="MEJ8574029.1"/>
    </source>
</evidence>
<evidence type="ECO:0000256" key="1">
    <source>
        <dbReference type="SAM" id="MobiDB-lite"/>
    </source>
</evidence>
<dbReference type="EMBL" id="JAZHOF010000010">
    <property type="protein sequence ID" value="MEJ8574029.1"/>
    <property type="molecule type" value="Genomic_DNA"/>
</dbReference>
<evidence type="ECO:0000256" key="2">
    <source>
        <dbReference type="SAM" id="SignalP"/>
    </source>
</evidence>
<dbReference type="RefSeq" id="WP_340331733.1">
    <property type="nucleotide sequence ID" value="NZ_JAZHOF010000010.1"/>
</dbReference>
<protein>
    <submittedName>
        <fullName evidence="3">Uncharacterized protein</fullName>
    </submittedName>
</protein>
<keyword evidence="2" id="KW-0732">Signal</keyword>
<accession>A0AAW9RXC4</accession>
<feature type="chain" id="PRO_5043712686" evidence="2">
    <location>
        <begin position="28"/>
        <end position="178"/>
    </location>
</feature>